<gene>
    <name evidence="1" type="ORF">CEXT_440471</name>
</gene>
<sequence length="81" mass="8549">MLSIFRCAAISDGRDSAGGAAIAGAAPVRGRGGESIVERASKELVTERILAELEATWAEIAFEHSLHQRTGYRCSTSPNSS</sequence>
<organism evidence="1 2">
    <name type="scientific">Caerostris extrusa</name>
    <name type="common">Bark spider</name>
    <name type="synonym">Caerostris bankana</name>
    <dbReference type="NCBI Taxonomy" id="172846"/>
    <lineage>
        <taxon>Eukaryota</taxon>
        <taxon>Metazoa</taxon>
        <taxon>Ecdysozoa</taxon>
        <taxon>Arthropoda</taxon>
        <taxon>Chelicerata</taxon>
        <taxon>Arachnida</taxon>
        <taxon>Araneae</taxon>
        <taxon>Araneomorphae</taxon>
        <taxon>Entelegynae</taxon>
        <taxon>Araneoidea</taxon>
        <taxon>Araneidae</taxon>
        <taxon>Caerostris</taxon>
    </lineage>
</organism>
<dbReference type="AlphaFoldDB" id="A0AAV4V7Y4"/>
<accession>A0AAV4V7Y4</accession>
<protein>
    <recommendedName>
        <fullName evidence="3">Transposase</fullName>
    </recommendedName>
</protein>
<evidence type="ECO:0000313" key="2">
    <source>
        <dbReference type="Proteomes" id="UP001054945"/>
    </source>
</evidence>
<proteinExistence type="predicted"/>
<reference evidence="1 2" key="1">
    <citation type="submission" date="2021-06" db="EMBL/GenBank/DDBJ databases">
        <title>Caerostris extrusa draft genome.</title>
        <authorList>
            <person name="Kono N."/>
            <person name="Arakawa K."/>
        </authorList>
    </citation>
    <scope>NUCLEOTIDE SEQUENCE [LARGE SCALE GENOMIC DNA]</scope>
</reference>
<evidence type="ECO:0000313" key="1">
    <source>
        <dbReference type="EMBL" id="GIY65794.1"/>
    </source>
</evidence>
<dbReference type="Proteomes" id="UP001054945">
    <property type="component" value="Unassembled WGS sequence"/>
</dbReference>
<evidence type="ECO:0008006" key="3">
    <source>
        <dbReference type="Google" id="ProtNLM"/>
    </source>
</evidence>
<dbReference type="EMBL" id="BPLR01014027">
    <property type="protein sequence ID" value="GIY65794.1"/>
    <property type="molecule type" value="Genomic_DNA"/>
</dbReference>
<keyword evidence="2" id="KW-1185">Reference proteome</keyword>
<name>A0AAV4V7Y4_CAEEX</name>
<comment type="caution">
    <text evidence="1">The sequence shown here is derived from an EMBL/GenBank/DDBJ whole genome shotgun (WGS) entry which is preliminary data.</text>
</comment>